<dbReference type="AlphaFoldDB" id="A0A934IH34"/>
<protein>
    <submittedName>
        <fullName evidence="2">Cache domain-containing protein</fullName>
    </submittedName>
</protein>
<keyword evidence="1" id="KW-1133">Transmembrane helix</keyword>
<dbReference type="RefSeq" id="WP_198882246.1">
    <property type="nucleotide sequence ID" value="NZ_JAEKJA010000008.1"/>
</dbReference>
<dbReference type="Proteomes" id="UP000609531">
    <property type="component" value="Unassembled WGS sequence"/>
</dbReference>
<name>A0A934IH34_9HYPH</name>
<evidence type="ECO:0000313" key="3">
    <source>
        <dbReference type="Proteomes" id="UP000609531"/>
    </source>
</evidence>
<evidence type="ECO:0000256" key="1">
    <source>
        <dbReference type="SAM" id="Phobius"/>
    </source>
</evidence>
<reference evidence="2" key="1">
    <citation type="submission" date="2020-12" db="EMBL/GenBank/DDBJ databases">
        <title>Bacterial taxonomy.</title>
        <authorList>
            <person name="Pan X."/>
        </authorList>
    </citation>
    <scope>NUCLEOTIDE SEQUENCE</scope>
    <source>
        <strain evidence="2">B2012</strain>
    </source>
</reference>
<comment type="caution">
    <text evidence="2">The sequence shown here is derived from an EMBL/GenBank/DDBJ whole genome shotgun (WGS) entry which is preliminary data.</text>
</comment>
<proteinExistence type="predicted"/>
<feature type="transmembrane region" description="Helical" evidence="1">
    <location>
        <begin position="154"/>
        <end position="177"/>
    </location>
</feature>
<keyword evidence="3" id="KW-1185">Reference proteome</keyword>
<accession>A0A934IH34</accession>
<organism evidence="2 3">
    <name type="scientific">Acuticoccus mangrovi</name>
    <dbReference type="NCBI Taxonomy" id="2796142"/>
    <lineage>
        <taxon>Bacteria</taxon>
        <taxon>Pseudomonadati</taxon>
        <taxon>Pseudomonadota</taxon>
        <taxon>Alphaproteobacteria</taxon>
        <taxon>Hyphomicrobiales</taxon>
        <taxon>Amorphaceae</taxon>
        <taxon>Acuticoccus</taxon>
    </lineage>
</organism>
<evidence type="ECO:0000313" key="2">
    <source>
        <dbReference type="EMBL" id="MBJ3776343.1"/>
    </source>
</evidence>
<dbReference type="EMBL" id="JAEKJA010000008">
    <property type="protein sequence ID" value="MBJ3776343.1"/>
    <property type="molecule type" value="Genomic_DNA"/>
</dbReference>
<sequence>MGKLSLTLLVVLFPLLAASLALGAYLNYASVRNSYIEMVGTRMQTVARRVASDAQVALSMGMPLAGQNALERLLTREAAADPMIRSVDVVAADGTVLFSSDPVRRGTREQESDPMAERRMASIVSAFDTTEGLVVTRASRPALDAALARAGGGILTVAVAALSLAALAIAIVVVLAVRGLTRRLTDRAATAAGEEVPAEMVPVIAEIDEAHAAIRSRWAASRPPATGS</sequence>
<gene>
    <name evidence="2" type="ORF">JCR33_11620</name>
</gene>
<keyword evidence="1" id="KW-0472">Membrane</keyword>
<keyword evidence="1" id="KW-0812">Transmembrane</keyword>